<evidence type="ECO:0000313" key="4">
    <source>
        <dbReference type="EMBL" id="RWS15460.1"/>
    </source>
</evidence>
<dbReference type="AlphaFoldDB" id="A0A3S3P851"/>
<name>A0A3S3P851_9ACAR</name>
<keyword evidence="5" id="KW-1185">Reference proteome</keyword>
<dbReference type="OrthoDB" id="524326at2759"/>
<comment type="caution">
    <text evidence="3">The sequence shown here is derived from an EMBL/GenBank/DDBJ whole genome shotgun (WGS) entry which is preliminary data.</text>
</comment>
<dbReference type="Proteomes" id="UP000285301">
    <property type="component" value="Unassembled WGS sequence"/>
</dbReference>
<evidence type="ECO:0000313" key="3">
    <source>
        <dbReference type="EMBL" id="RWS09951.1"/>
    </source>
</evidence>
<feature type="domain" description="DEP" evidence="1">
    <location>
        <begin position="35"/>
        <end position="112"/>
    </location>
</feature>
<sequence length="114" mass="13718">MSVSNECSSSRIRRKSLFDQPFYATKLWNEIVCSFCSGIPLKTYRRRFKTYRHCFLACKAIDWMYDYLKQHQVQKTIKLLRKFVKCGIIEKVNAKDCNYELRDNRDLYQLKGKV</sequence>
<dbReference type="EMBL" id="NCKU01002276">
    <property type="protein sequence ID" value="RWS09951.1"/>
    <property type="molecule type" value="Genomic_DNA"/>
</dbReference>
<dbReference type="PANTHER" id="PTHR16206:SF4">
    <property type="entry name" value="PROTEIN LET-99"/>
    <property type="match status" value="1"/>
</dbReference>
<dbReference type="InterPro" id="IPR000591">
    <property type="entry name" value="DEP_dom"/>
</dbReference>
<dbReference type="SMART" id="SM00049">
    <property type="entry name" value="DEP"/>
    <property type="match status" value="1"/>
</dbReference>
<protein>
    <submittedName>
        <fullName evidence="3">DEP domain-containing protein 1A-like protein</fullName>
    </submittedName>
</protein>
<dbReference type="InterPro" id="IPR036390">
    <property type="entry name" value="WH_DNA-bd_sf"/>
</dbReference>
<dbReference type="Gene3D" id="1.10.10.10">
    <property type="entry name" value="Winged helix-like DNA-binding domain superfamily/Winged helix DNA-binding domain"/>
    <property type="match status" value="1"/>
</dbReference>
<dbReference type="PROSITE" id="PS50186">
    <property type="entry name" value="DEP"/>
    <property type="match status" value="1"/>
</dbReference>
<dbReference type="STRING" id="1965070.A0A3S3P851"/>
<accession>A0A3S3P851</accession>
<organism evidence="3 5">
    <name type="scientific">Dinothrombium tinctorium</name>
    <dbReference type="NCBI Taxonomy" id="1965070"/>
    <lineage>
        <taxon>Eukaryota</taxon>
        <taxon>Metazoa</taxon>
        <taxon>Ecdysozoa</taxon>
        <taxon>Arthropoda</taxon>
        <taxon>Chelicerata</taxon>
        <taxon>Arachnida</taxon>
        <taxon>Acari</taxon>
        <taxon>Acariformes</taxon>
        <taxon>Trombidiformes</taxon>
        <taxon>Prostigmata</taxon>
        <taxon>Anystina</taxon>
        <taxon>Parasitengona</taxon>
        <taxon>Trombidioidea</taxon>
        <taxon>Trombidiidae</taxon>
        <taxon>Dinothrombium</taxon>
    </lineage>
</organism>
<evidence type="ECO:0000313" key="2">
    <source>
        <dbReference type="EMBL" id="RWS09874.1"/>
    </source>
</evidence>
<dbReference type="SUPFAM" id="SSF46785">
    <property type="entry name" value="Winged helix' DNA-binding domain"/>
    <property type="match status" value="1"/>
</dbReference>
<dbReference type="Pfam" id="PF00610">
    <property type="entry name" value="DEP"/>
    <property type="match status" value="1"/>
</dbReference>
<dbReference type="InterPro" id="IPR036388">
    <property type="entry name" value="WH-like_DNA-bd_sf"/>
</dbReference>
<reference evidence="3" key="2">
    <citation type="submission" date="2018-11" db="EMBL/GenBank/DDBJ databases">
        <title>Trombidioid mite genomics.</title>
        <authorList>
            <person name="Dong X."/>
        </authorList>
    </citation>
    <scope>NUCLEOTIDE SEQUENCE</scope>
    <source>
        <strain evidence="3">UoL-WK</strain>
    </source>
</reference>
<dbReference type="EMBL" id="NCKU01002308">
    <property type="protein sequence ID" value="RWS09874.1"/>
    <property type="molecule type" value="Genomic_DNA"/>
</dbReference>
<gene>
    <name evidence="4" type="ORF">B4U79_17908</name>
    <name evidence="3" type="ORF">B4U79_18099</name>
    <name evidence="2" type="ORF">B4U79_18104</name>
</gene>
<dbReference type="PANTHER" id="PTHR16206">
    <property type="entry name" value="DEP DOMAIN-CONTAINING"/>
    <property type="match status" value="1"/>
</dbReference>
<evidence type="ECO:0000259" key="1">
    <source>
        <dbReference type="PROSITE" id="PS50186"/>
    </source>
</evidence>
<reference evidence="3 5" key="1">
    <citation type="journal article" date="2018" name="Gigascience">
        <title>Genomes of trombidid mites reveal novel predicted allergens and laterally-transferred genes associated with secondary metabolism.</title>
        <authorList>
            <person name="Dong X."/>
            <person name="Chaisiri K."/>
            <person name="Xia D."/>
            <person name="Armstrong S.D."/>
            <person name="Fang Y."/>
            <person name="Donnelly M.J."/>
            <person name="Kadowaki T."/>
            <person name="McGarry J.W."/>
            <person name="Darby A.C."/>
            <person name="Makepeace B.L."/>
        </authorList>
    </citation>
    <scope>NUCLEOTIDE SEQUENCE [LARGE SCALE GENOMIC DNA]</scope>
    <source>
        <strain evidence="3">UoL-WK</strain>
    </source>
</reference>
<dbReference type="GO" id="GO:0035556">
    <property type="term" value="P:intracellular signal transduction"/>
    <property type="evidence" value="ECO:0007669"/>
    <property type="project" value="InterPro"/>
</dbReference>
<evidence type="ECO:0000313" key="5">
    <source>
        <dbReference type="Proteomes" id="UP000285301"/>
    </source>
</evidence>
<proteinExistence type="predicted"/>
<dbReference type="EMBL" id="NCKU01000448">
    <property type="protein sequence ID" value="RWS15460.1"/>
    <property type="molecule type" value="Genomic_DNA"/>
</dbReference>